<evidence type="ECO:0000256" key="1">
    <source>
        <dbReference type="ARBA" id="ARBA00004117"/>
    </source>
</evidence>
<dbReference type="Pfam" id="PF00460">
    <property type="entry name" value="Flg_bb_rod"/>
    <property type="match status" value="1"/>
</dbReference>
<dbReference type="EMBL" id="AP018827">
    <property type="protein sequence ID" value="BBF79568.1"/>
    <property type="molecule type" value="Genomic_DNA"/>
</dbReference>
<reference evidence="9" key="1">
    <citation type="journal article" date="2017" name="Biotechnol. Biofuels">
        <title>Evaluation of environmental bacterial communities as a factor affecting the growth of duckweed Lemna minor.</title>
        <authorList>
            <person name="Ishizawa H."/>
            <person name="Kuroda M."/>
            <person name="Morikawa M."/>
            <person name="Ike M."/>
        </authorList>
    </citation>
    <scope>NUCLEOTIDE SEQUENCE [LARGE SCALE GENOMIC DNA]</scope>
    <source>
        <strain evidence="9">M6</strain>
    </source>
</reference>
<dbReference type="NCBIfam" id="TIGR02490">
    <property type="entry name" value="flgF"/>
    <property type="match status" value="1"/>
</dbReference>
<name>A0A3G9G5Q4_9CAUL</name>
<dbReference type="InterPro" id="IPR037925">
    <property type="entry name" value="FlgE/F/G-like"/>
</dbReference>
<evidence type="ECO:0000313" key="9">
    <source>
        <dbReference type="Proteomes" id="UP000278756"/>
    </source>
</evidence>
<evidence type="ECO:0000256" key="3">
    <source>
        <dbReference type="ARBA" id="ARBA00023143"/>
    </source>
</evidence>
<dbReference type="PANTHER" id="PTHR30435">
    <property type="entry name" value="FLAGELLAR PROTEIN"/>
    <property type="match status" value="1"/>
</dbReference>
<dbReference type="InterPro" id="IPR053967">
    <property type="entry name" value="LlgE_F_G-like_D1"/>
</dbReference>
<organism evidence="8 9">
    <name type="scientific">Asticcacaulis excentricus</name>
    <dbReference type="NCBI Taxonomy" id="78587"/>
    <lineage>
        <taxon>Bacteria</taxon>
        <taxon>Pseudomonadati</taxon>
        <taxon>Pseudomonadota</taxon>
        <taxon>Alphaproteobacteria</taxon>
        <taxon>Caulobacterales</taxon>
        <taxon>Caulobacteraceae</taxon>
        <taxon>Asticcacaulis</taxon>
    </lineage>
</organism>
<dbReference type="RefSeq" id="WP_126419566.1">
    <property type="nucleotide sequence ID" value="NZ_AP018827.1"/>
</dbReference>
<proteinExistence type="inferred from homology"/>
<evidence type="ECO:0000259" key="7">
    <source>
        <dbReference type="Pfam" id="PF22692"/>
    </source>
</evidence>
<dbReference type="Pfam" id="PF06429">
    <property type="entry name" value="Flg_bbr_C"/>
    <property type="match status" value="1"/>
</dbReference>
<dbReference type="GO" id="GO:0071978">
    <property type="term" value="P:bacterial-type flagellum-dependent swarming motility"/>
    <property type="evidence" value="ECO:0007669"/>
    <property type="project" value="TreeGrafter"/>
</dbReference>
<evidence type="ECO:0000259" key="5">
    <source>
        <dbReference type="Pfam" id="PF00460"/>
    </source>
</evidence>
<dbReference type="InterPro" id="IPR010930">
    <property type="entry name" value="Flg_bb/hook_C_dom"/>
</dbReference>
<feature type="domain" description="Flagellar basal body rod protein N-terminal" evidence="5">
    <location>
        <begin position="6"/>
        <end position="35"/>
    </location>
</feature>
<dbReference type="Pfam" id="PF22692">
    <property type="entry name" value="LlgE_F_G_D1"/>
    <property type="match status" value="1"/>
</dbReference>
<protein>
    <recommendedName>
        <fullName evidence="4">Flagellar basal-body rod protein FlgF</fullName>
    </recommendedName>
</protein>
<gene>
    <name evidence="8" type="ORF">EM6_0136</name>
</gene>
<comment type="subcellular location">
    <subcellularLocation>
        <location evidence="1 4">Bacterial flagellum basal body</location>
    </subcellularLocation>
</comment>
<keyword evidence="8" id="KW-0966">Cell projection</keyword>
<evidence type="ECO:0000259" key="6">
    <source>
        <dbReference type="Pfam" id="PF06429"/>
    </source>
</evidence>
<evidence type="ECO:0000256" key="2">
    <source>
        <dbReference type="ARBA" id="ARBA00009677"/>
    </source>
</evidence>
<accession>A0A3G9G5Q4</accession>
<keyword evidence="3 4" id="KW-0975">Bacterial flagellum</keyword>
<feature type="domain" description="Flagellar hook protein FlgE/F/G-like D1" evidence="7">
    <location>
        <begin position="85"/>
        <end position="150"/>
    </location>
</feature>
<reference evidence="9" key="2">
    <citation type="journal article" date="2017" name="Plant Physiol. Biochem.">
        <title>Differential oxidative and antioxidative response of duckweed Lemna minor toward plant growth promoting/inhibiting bacteria.</title>
        <authorList>
            <person name="Ishizawa H."/>
            <person name="Kuroda M."/>
            <person name="Morikawa M."/>
            <person name="Ike M."/>
        </authorList>
    </citation>
    <scope>NUCLEOTIDE SEQUENCE [LARGE SCALE GENOMIC DNA]</scope>
    <source>
        <strain evidence="9">M6</strain>
    </source>
</reference>
<evidence type="ECO:0000313" key="8">
    <source>
        <dbReference type="EMBL" id="BBF79568.1"/>
    </source>
</evidence>
<keyword evidence="8" id="KW-0969">Cilium</keyword>
<dbReference type="GO" id="GO:0030694">
    <property type="term" value="C:bacterial-type flagellum basal body, rod"/>
    <property type="evidence" value="ECO:0007669"/>
    <property type="project" value="UniProtKB-UniRule"/>
</dbReference>
<comment type="similarity">
    <text evidence="2 4">Belongs to the flagella basal body rod proteins family.</text>
</comment>
<dbReference type="AlphaFoldDB" id="A0A3G9G5Q4"/>
<dbReference type="SUPFAM" id="SSF117143">
    <property type="entry name" value="Flagellar hook protein flgE"/>
    <property type="match status" value="1"/>
</dbReference>
<dbReference type="InterPro" id="IPR019776">
    <property type="entry name" value="Flagellar_basal_body_rod_CS"/>
</dbReference>
<dbReference type="OrthoDB" id="9804559at2"/>
<keyword evidence="8" id="KW-0282">Flagellum</keyword>
<dbReference type="InterPro" id="IPR001444">
    <property type="entry name" value="Flag_bb_rod_N"/>
</dbReference>
<sequence>MDNASYVALSRQLVLRRELDVTANNLANMNTNGYKFEQLLVEPEEGRPAYNLPIRAPANFAYDKGVGRDFSQGALTPTGGDYDVAIEGEGAFFVINGANGPLYTRDGAFTVSPQGVLVTGDGLPVQGDGGDIRLNPEFGAPSISADGVVSQRSTDGIVRVGRISVVRFASLSDLEKQGDNRFRATTNAAPDPATDVRLRQGMIETSNVNALSEVTRLVEINRAYASVTKIIEQQAELNRSAVERLGKAA</sequence>
<dbReference type="Proteomes" id="UP000278756">
    <property type="component" value="Chromosome 1"/>
</dbReference>
<dbReference type="NCBIfam" id="TIGR03506">
    <property type="entry name" value="FlgEFG_subfam"/>
    <property type="match status" value="1"/>
</dbReference>
<feature type="domain" description="Flagellar basal-body/hook protein C-terminal" evidence="6">
    <location>
        <begin position="199"/>
        <end position="241"/>
    </location>
</feature>
<comment type="subunit">
    <text evidence="4">The basal body constitutes a major portion of the flagellar organelle and consists of five rings (E,L,P,S, and M) mounted on a central rod. The rod consists of about 26 subunits of FlgG in the distal portion, and FlgB, FlgC and FlgF are thought to build up the proximal portion of the rod with about 6 subunits each.</text>
</comment>
<dbReference type="InterPro" id="IPR012836">
    <property type="entry name" value="FlgF"/>
</dbReference>
<dbReference type="InterPro" id="IPR020013">
    <property type="entry name" value="Flagellar_FlgE/F/G"/>
</dbReference>
<evidence type="ECO:0000256" key="4">
    <source>
        <dbReference type="RuleBase" id="RU362116"/>
    </source>
</evidence>
<dbReference type="PANTHER" id="PTHR30435:SF19">
    <property type="entry name" value="FLAGELLAR BASAL-BODY ROD PROTEIN FLGG"/>
    <property type="match status" value="1"/>
</dbReference>
<dbReference type="PROSITE" id="PS00588">
    <property type="entry name" value="FLAGELLA_BB_ROD"/>
    <property type="match status" value="1"/>
</dbReference>